<organism evidence="3 4">
    <name type="scientific">Hondaea fermentalgiana</name>
    <dbReference type="NCBI Taxonomy" id="2315210"/>
    <lineage>
        <taxon>Eukaryota</taxon>
        <taxon>Sar</taxon>
        <taxon>Stramenopiles</taxon>
        <taxon>Bigyra</taxon>
        <taxon>Labyrinthulomycetes</taxon>
        <taxon>Thraustochytrida</taxon>
        <taxon>Thraustochytriidae</taxon>
        <taxon>Hondaea</taxon>
    </lineage>
</organism>
<dbReference type="Pfam" id="PF00481">
    <property type="entry name" value="PP2C"/>
    <property type="match status" value="1"/>
</dbReference>
<dbReference type="GO" id="GO:0004722">
    <property type="term" value="F:protein serine/threonine phosphatase activity"/>
    <property type="evidence" value="ECO:0007669"/>
    <property type="project" value="InterPro"/>
</dbReference>
<dbReference type="InterPro" id="IPR001932">
    <property type="entry name" value="PPM-type_phosphatase-like_dom"/>
</dbReference>
<dbReference type="SUPFAM" id="SSF81606">
    <property type="entry name" value="PP2C-like"/>
    <property type="match status" value="1"/>
</dbReference>
<dbReference type="Gene3D" id="3.60.40.10">
    <property type="entry name" value="PPM-type phosphatase domain"/>
    <property type="match status" value="1"/>
</dbReference>
<evidence type="ECO:0000313" key="3">
    <source>
        <dbReference type="EMBL" id="GBG30476.1"/>
    </source>
</evidence>
<accession>A0A2R5GHV5</accession>
<dbReference type="OrthoDB" id="10264738at2759"/>
<protein>
    <submittedName>
        <fullName evidence="3">Protein phosphatase 1L</fullName>
    </submittedName>
</protein>
<dbReference type="PANTHER" id="PTHR47992">
    <property type="entry name" value="PROTEIN PHOSPHATASE"/>
    <property type="match status" value="1"/>
</dbReference>
<dbReference type="InterPro" id="IPR036457">
    <property type="entry name" value="PPM-type-like_dom_sf"/>
</dbReference>
<gene>
    <name evidence="3" type="ORF">FCC1311_066952</name>
</gene>
<comment type="caution">
    <text evidence="3">The sequence shown here is derived from an EMBL/GenBank/DDBJ whole genome shotgun (WGS) entry which is preliminary data.</text>
</comment>
<keyword evidence="4" id="KW-1185">Reference proteome</keyword>
<feature type="region of interest" description="Disordered" evidence="1">
    <location>
        <begin position="1"/>
        <end position="35"/>
    </location>
</feature>
<dbReference type="SMART" id="SM00332">
    <property type="entry name" value="PP2Cc"/>
    <property type="match status" value="1"/>
</dbReference>
<dbReference type="EMBL" id="BEYU01000076">
    <property type="protein sequence ID" value="GBG30476.1"/>
    <property type="molecule type" value="Genomic_DNA"/>
</dbReference>
<evidence type="ECO:0000313" key="4">
    <source>
        <dbReference type="Proteomes" id="UP000241890"/>
    </source>
</evidence>
<dbReference type="PROSITE" id="PS51746">
    <property type="entry name" value="PPM_2"/>
    <property type="match status" value="1"/>
</dbReference>
<dbReference type="Proteomes" id="UP000241890">
    <property type="component" value="Unassembled WGS sequence"/>
</dbReference>
<dbReference type="InterPro" id="IPR015655">
    <property type="entry name" value="PP2C"/>
</dbReference>
<evidence type="ECO:0000259" key="2">
    <source>
        <dbReference type="PROSITE" id="PS51746"/>
    </source>
</evidence>
<feature type="domain" description="PPM-type phosphatase" evidence="2">
    <location>
        <begin position="71"/>
        <end position="393"/>
    </location>
</feature>
<proteinExistence type="predicted"/>
<dbReference type="InParanoid" id="A0A2R5GHV5"/>
<dbReference type="CDD" id="cd00143">
    <property type="entry name" value="PP2Cc"/>
    <property type="match status" value="1"/>
</dbReference>
<reference evidence="3 4" key="1">
    <citation type="submission" date="2017-12" db="EMBL/GenBank/DDBJ databases">
        <title>Sequencing, de novo assembly and annotation of complete genome of a new Thraustochytrid species, strain FCC1311.</title>
        <authorList>
            <person name="Sedici K."/>
            <person name="Godart F."/>
            <person name="Aiese Cigliano R."/>
            <person name="Sanseverino W."/>
            <person name="Barakat M."/>
            <person name="Ortet P."/>
            <person name="Marechal E."/>
            <person name="Cagnac O."/>
            <person name="Amato A."/>
        </authorList>
    </citation>
    <scope>NUCLEOTIDE SEQUENCE [LARGE SCALE GENOMIC DNA]</scope>
</reference>
<evidence type="ECO:0000256" key="1">
    <source>
        <dbReference type="SAM" id="MobiDB-lite"/>
    </source>
</evidence>
<feature type="compositionally biased region" description="Low complexity" evidence="1">
    <location>
        <begin position="1"/>
        <end position="19"/>
    </location>
</feature>
<dbReference type="AlphaFoldDB" id="A0A2R5GHV5"/>
<name>A0A2R5GHV5_9STRA</name>
<sequence length="399" mass="43572">MGGKTSKQSAETASAATTTTEDEEEVDSSSKSDLRPWDEVLDRGLGVTMKQGSSYFDLSDAVSSDSNSSMRCYFSCIVQGFRKDQDRFVCIPELLEEPQVVLCGIFDGHGADGDLVAESVAAKLPEEVRQELVNRIKVTSGKSELSSRSIQEAIEAAFGSMQATLDTRFEEEVVVPTMKLKKEIEEKQQTDLGRVPLPLGSGTTATIILVHDRLLHVAHVGDSRAILCRRNPSDAADVVVEDLTKDQNVLASGDDERERIENAGGTIFNRHVAGDYIDGMLQLTRSLGDVPLHRQNIVLHTPAVSSMPVDSSMMFTLAASDGLWDTFSSEEAANFVCKAIRTKADADSAESWSDDDVQEMLTHVAESLENEAHSRNAKAGRQSDDISVLIISLSRWWDA</sequence>